<dbReference type="EMBL" id="CM037021">
    <property type="protein sequence ID" value="KAH7669288.1"/>
    <property type="molecule type" value="Genomic_DNA"/>
</dbReference>
<evidence type="ECO:0000313" key="2">
    <source>
        <dbReference type="Proteomes" id="UP000827976"/>
    </source>
</evidence>
<evidence type="ECO:0000313" key="1">
    <source>
        <dbReference type="EMBL" id="KAH7669288.1"/>
    </source>
</evidence>
<keyword evidence="2" id="KW-1185">Reference proteome</keyword>
<protein>
    <submittedName>
        <fullName evidence="1">Remorin C-terminal protein</fullName>
    </submittedName>
</protein>
<organism evidence="1 2">
    <name type="scientific">Dioscorea alata</name>
    <name type="common">Purple yam</name>
    <dbReference type="NCBI Taxonomy" id="55571"/>
    <lineage>
        <taxon>Eukaryota</taxon>
        <taxon>Viridiplantae</taxon>
        <taxon>Streptophyta</taxon>
        <taxon>Embryophyta</taxon>
        <taxon>Tracheophyta</taxon>
        <taxon>Spermatophyta</taxon>
        <taxon>Magnoliopsida</taxon>
        <taxon>Liliopsida</taxon>
        <taxon>Dioscoreales</taxon>
        <taxon>Dioscoreaceae</taxon>
        <taxon>Dioscorea</taxon>
    </lineage>
</organism>
<dbReference type="Proteomes" id="UP000827976">
    <property type="component" value="Chromosome 11"/>
</dbReference>
<reference evidence="2" key="1">
    <citation type="journal article" date="2022" name="Nat. Commun.">
        <title>Chromosome evolution and the genetic basis of agronomically important traits in greater yam.</title>
        <authorList>
            <person name="Bredeson J.V."/>
            <person name="Lyons J.B."/>
            <person name="Oniyinde I.O."/>
            <person name="Okereke N.R."/>
            <person name="Kolade O."/>
            <person name="Nnabue I."/>
            <person name="Nwadili C.O."/>
            <person name="Hribova E."/>
            <person name="Parker M."/>
            <person name="Nwogha J."/>
            <person name="Shu S."/>
            <person name="Carlson J."/>
            <person name="Kariba R."/>
            <person name="Muthemba S."/>
            <person name="Knop K."/>
            <person name="Barton G.J."/>
            <person name="Sherwood A.V."/>
            <person name="Lopez-Montes A."/>
            <person name="Asiedu R."/>
            <person name="Jamnadass R."/>
            <person name="Muchugi A."/>
            <person name="Goodstein D."/>
            <person name="Egesi C.N."/>
            <person name="Featherston J."/>
            <person name="Asfaw A."/>
            <person name="Simpson G.G."/>
            <person name="Dolezel J."/>
            <person name="Hendre P.S."/>
            <person name="Van Deynze A."/>
            <person name="Kumar P.L."/>
            <person name="Obidiegwu J.E."/>
            <person name="Bhattacharjee R."/>
            <person name="Rokhsar D.S."/>
        </authorList>
    </citation>
    <scope>NUCLEOTIDE SEQUENCE [LARGE SCALE GENOMIC DNA]</scope>
    <source>
        <strain evidence="2">cv. TDa95/00328</strain>
    </source>
</reference>
<comment type="caution">
    <text evidence="1">The sequence shown here is derived from an EMBL/GenBank/DDBJ whole genome shotgun (WGS) entry which is preliminary data.</text>
</comment>
<gene>
    <name evidence="1" type="ORF">IHE45_11G067900</name>
</gene>
<proteinExistence type="predicted"/>
<accession>A0ACB7V7A1</accession>
<name>A0ACB7V7A1_DIOAL</name>
<sequence>MSCPFLSQFQPVNPLKTQLFFSHSSSSPSSSSSSTSSLSSSSASMEYERIHKPSPQGGGLSPAKLRAMLLGGAEKRKKEEDEIESRFYFRSNSGSEIESRRGSTSDDCRDLDMVSSHTSSSSRVRSQDEESLDSEIGMQGFEFQKAGRGGGALRPPLASPFLKPAPSKWDDAQKWINSPGPNKNGRVGVTVMGKKLGNRPPPPPAKVVLEVMEEGETKRVDLGQGKKNADNSVNEFATVCSRHDSSTARSVCMRDMGTEMTPIASQEPSRTGTPIRSTTPARSPNSSQPSSPLRSVSTEETDRKESPEKDVQMKIREEIKVLGTQLGKKNIAAWADREQEEKDRSTSFKKNVIDEQPQQRVAEIHATAWEEAEKAKYLARFKREGIRIQAWEDHQKAQIDTEMKKIEATVERMKADAHESFMKKQAFIRQKAETKLQAAIAKRNQQAAKIARQVEYIRKTGRVPSSFSCWDWCI</sequence>